<accession>A0A975T0D9</accession>
<evidence type="ECO:0000256" key="3">
    <source>
        <dbReference type="ARBA" id="ARBA00022840"/>
    </source>
</evidence>
<keyword evidence="2 5" id="KW-0547">Nucleotide-binding</keyword>
<name>A0A975T0D9_9ACTN</name>
<dbReference type="InterPro" id="IPR013126">
    <property type="entry name" value="Hsp_70_fam"/>
</dbReference>
<reference evidence="6" key="1">
    <citation type="submission" date="2021-06" db="EMBL/GenBank/DDBJ databases">
        <title>Complete genome sequence of Nocardioides sp. G188.</title>
        <authorList>
            <person name="Im W.-T."/>
        </authorList>
    </citation>
    <scope>NUCLEOTIDE SEQUENCE</scope>
    <source>
        <strain evidence="6">G188</strain>
    </source>
</reference>
<dbReference type="PROSITE" id="PS01036">
    <property type="entry name" value="HSP70_3"/>
    <property type="match status" value="1"/>
</dbReference>
<keyword evidence="4" id="KW-0143">Chaperone</keyword>
<keyword evidence="7" id="KW-1185">Reference proteome</keyword>
<evidence type="ECO:0000256" key="2">
    <source>
        <dbReference type="ARBA" id="ARBA00022741"/>
    </source>
</evidence>
<sequence length="542" mass="59047">MAKPVRTVGFDFGTSTSLVAEGIPGRPISIVPLGVATRSMPSWVGIGDQGVVSGEAAQDLPLSVVARSVKRAITRRWTTVPLEANPEVNLNADEAIRCVLREMGNRARDRGVVLTDDSVRLGCPAMWTSQQRNRLLRLTREAGVPASDHTLVDEPIAAGVAWVSHRVDRFGDRLKGRLLVFDMGGGTLDVALLDVEAGPRATPEISVLASSGLDEAGDRLDAAIAGDLAQMYGDLGIEIDGYGDATLAAVILHEARRVKEILSASPSAVVAPRHPTITLPSLTYTREQLETAFEAQLRNATRLVEAVLRESLLTNERHPSPEGARALPLSALQHEVRYVLLVGGMSQIPIVARRLGDIFASASVYDDAGVRPDEAIVAGLADTAGYERINLHRPGFDFVLDWPGQDGLPMYEAFTPFYPWWMAMQRSELYYEHTIRARHLPSSGSGMLKIRSSGGSDIALRIDGTDSPGMPVQFGHRDVMLRMYPNGRVVLCDGRGRQHPIKINKWPMLRGMNHAVLVAERISAVRPEDPELPYPHGSRDTK</sequence>
<comment type="similarity">
    <text evidence="1 5">Belongs to the heat shock protein 70 family.</text>
</comment>
<dbReference type="AlphaFoldDB" id="A0A975T0D9"/>
<gene>
    <name evidence="6" type="ORF">KRR39_05460</name>
</gene>
<dbReference type="EMBL" id="CP077062">
    <property type="protein sequence ID" value="QWZ09236.1"/>
    <property type="molecule type" value="Genomic_DNA"/>
</dbReference>
<dbReference type="RefSeq" id="WP_216941082.1">
    <property type="nucleotide sequence ID" value="NZ_CP077062.1"/>
</dbReference>
<dbReference type="InterPro" id="IPR018181">
    <property type="entry name" value="Heat_shock_70_CS"/>
</dbReference>
<dbReference type="PANTHER" id="PTHR19375">
    <property type="entry name" value="HEAT SHOCK PROTEIN 70KDA"/>
    <property type="match status" value="1"/>
</dbReference>
<evidence type="ECO:0000313" key="6">
    <source>
        <dbReference type="EMBL" id="QWZ09236.1"/>
    </source>
</evidence>
<evidence type="ECO:0000256" key="4">
    <source>
        <dbReference type="ARBA" id="ARBA00023186"/>
    </source>
</evidence>
<keyword evidence="3 5" id="KW-0067">ATP-binding</keyword>
<proteinExistence type="inferred from homology"/>
<dbReference type="KEGG" id="nps:KRR39_05460"/>
<protein>
    <submittedName>
        <fullName evidence="6">Hsp70 family protein</fullName>
    </submittedName>
</protein>
<dbReference type="GO" id="GO:0005524">
    <property type="term" value="F:ATP binding"/>
    <property type="evidence" value="ECO:0007669"/>
    <property type="project" value="UniProtKB-KW"/>
</dbReference>
<dbReference type="Pfam" id="PF00012">
    <property type="entry name" value="HSP70"/>
    <property type="match status" value="1"/>
</dbReference>
<dbReference type="Proteomes" id="UP000683575">
    <property type="component" value="Chromosome"/>
</dbReference>
<dbReference type="GO" id="GO:0140662">
    <property type="term" value="F:ATP-dependent protein folding chaperone"/>
    <property type="evidence" value="ECO:0007669"/>
    <property type="project" value="InterPro"/>
</dbReference>
<evidence type="ECO:0000256" key="5">
    <source>
        <dbReference type="RuleBase" id="RU003322"/>
    </source>
</evidence>
<evidence type="ECO:0000313" key="7">
    <source>
        <dbReference type="Proteomes" id="UP000683575"/>
    </source>
</evidence>
<evidence type="ECO:0000256" key="1">
    <source>
        <dbReference type="ARBA" id="ARBA00007381"/>
    </source>
</evidence>
<organism evidence="6 7">
    <name type="scientific">Nocardioides panacis</name>
    <dbReference type="NCBI Taxonomy" id="2849501"/>
    <lineage>
        <taxon>Bacteria</taxon>
        <taxon>Bacillati</taxon>
        <taxon>Actinomycetota</taxon>
        <taxon>Actinomycetes</taxon>
        <taxon>Propionibacteriales</taxon>
        <taxon>Nocardioidaceae</taxon>
        <taxon>Nocardioides</taxon>
    </lineage>
</organism>